<dbReference type="InterPro" id="IPR017850">
    <property type="entry name" value="Alkaline_phosphatase_core_sf"/>
</dbReference>
<dbReference type="InterPro" id="IPR052701">
    <property type="entry name" value="GAG_Ulvan_Degrading_Sulfatases"/>
</dbReference>
<proteinExistence type="predicted"/>
<dbReference type="PANTHER" id="PTHR43751:SF3">
    <property type="entry name" value="SULFATASE N-TERMINAL DOMAIN-CONTAINING PROTEIN"/>
    <property type="match status" value="1"/>
</dbReference>
<comment type="caution">
    <text evidence="2">The sequence shown here is derived from an EMBL/GenBank/DDBJ whole genome shotgun (WGS) entry which is preliminary data.</text>
</comment>
<protein>
    <submittedName>
        <fullName evidence="2">Sulfatase</fullName>
    </submittedName>
</protein>
<dbReference type="Proteomes" id="UP001594351">
    <property type="component" value="Unassembled WGS sequence"/>
</dbReference>
<organism evidence="2 3">
    <name type="scientific">candidate division CSSED10-310 bacterium</name>
    <dbReference type="NCBI Taxonomy" id="2855610"/>
    <lineage>
        <taxon>Bacteria</taxon>
        <taxon>Bacteria division CSSED10-310</taxon>
    </lineage>
</organism>
<evidence type="ECO:0000313" key="3">
    <source>
        <dbReference type="Proteomes" id="UP001594351"/>
    </source>
</evidence>
<feature type="domain" description="Sulfatase N-terminal" evidence="1">
    <location>
        <begin position="47"/>
        <end position="351"/>
    </location>
</feature>
<keyword evidence="3" id="KW-1185">Reference proteome</keyword>
<dbReference type="CDD" id="cd16148">
    <property type="entry name" value="sulfatase_like"/>
    <property type="match status" value="1"/>
</dbReference>
<evidence type="ECO:0000259" key="1">
    <source>
        <dbReference type="Pfam" id="PF00884"/>
    </source>
</evidence>
<name>A0ABV6Z6Y9_UNCC1</name>
<gene>
    <name evidence="2" type="ORF">ACFL27_28870</name>
</gene>
<dbReference type="Gene3D" id="3.30.1120.10">
    <property type="match status" value="1"/>
</dbReference>
<evidence type="ECO:0000313" key="2">
    <source>
        <dbReference type="EMBL" id="MFC1854216.1"/>
    </source>
</evidence>
<reference evidence="2 3" key="1">
    <citation type="submission" date="2024-09" db="EMBL/GenBank/DDBJ databases">
        <title>Laminarin stimulates single cell rates of sulfate reduction while oxygen inhibits transcriptomic activity in coastal marine sediment.</title>
        <authorList>
            <person name="Lindsay M."/>
            <person name="Orcutt B."/>
            <person name="Emerson D."/>
            <person name="Stepanauskas R."/>
            <person name="D'Angelo T."/>
        </authorList>
    </citation>
    <scope>NUCLEOTIDE SEQUENCE [LARGE SCALE GENOMIC DNA]</scope>
    <source>
        <strain evidence="2">SAG AM-311-K15</strain>
    </source>
</reference>
<accession>A0ABV6Z6Y9</accession>
<dbReference type="EMBL" id="JBHPBY010000774">
    <property type="protein sequence ID" value="MFC1854216.1"/>
    <property type="molecule type" value="Genomic_DNA"/>
</dbReference>
<dbReference type="Pfam" id="PF00884">
    <property type="entry name" value="Sulfatase"/>
    <property type="match status" value="1"/>
</dbReference>
<dbReference type="InterPro" id="IPR000917">
    <property type="entry name" value="Sulfatase_N"/>
</dbReference>
<dbReference type="Gene3D" id="3.40.720.10">
    <property type="entry name" value="Alkaline Phosphatase, subunit A"/>
    <property type="match status" value="1"/>
</dbReference>
<sequence>MGFEQKTAKKISRREILKYGFNVGFGACLGGTLGLNACGKSSHRPIKNVILIVLDTVRADTLGCYGNKLGITPIIDAVASEGIRFEQAISSSSWTIPALGSILTGTWPTIHGAFHMGNYMSPLRPEIPTAAEVFKENGFQTFGLANCLNASSVVHFHRGFDIFDDRTTMHELSRRADETIDTSLKWIKKHQKKSNFVLIHIFDPHLYYDPLPGYITKFTQGRDKPAPPLTKAQCLAMRTDHGKNPPLKDDVDYIKGLHYGEINFVDTCLARLINELTKLDLYDQTALVITSDHGEEFWDHNKFEHGHTTYDELIRVPLILKLPRTFPVVNKVVKAQVRNIDIMPTLFNLTKIKKPASFTGQSLLPFIMGQNESDLIAFSERLHLGYSEKLCWRTGDYKYILERDPSSKNRFQLYNLRNDLLEQRNIFNIEREITEKLHQDLVKFYSKIISLANTMSKTRVKKLNHRQIEILKSLGYIK</sequence>
<dbReference type="SUPFAM" id="SSF53649">
    <property type="entry name" value="Alkaline phosphatase-like"/>
    <property type="match status" value="1"/>
</dbReference>
<dbReference type="PANTHER" id="PTHR43751">
    <property type="entry name" value="SULFATASE"/>
    <property type="match status" value="1"/>
</dbReference>